<keyword evidence="3" id="KW-0548">Nucleotidyltransferase</keyword>
<protein>
    <submittedName>
        <fullName evidence="7">Uncharacterized protein</fullName>
    </submittedName>
</protein>
<sequence>MRGTDDERKAGIYDVQEDPEPIKETPVHEFLKLDVKIANKENPELEKELCIPSVQIEPSHSGNDEMCSVAMTLNVTTLPENVRNVWKLGSAMTVSVIVDGIHKEKYREYERRPIVLARVDREKPSKFHVGESLISIIKPLTEIFYLKENRPPSEVGSFFLILYEHLNKRKETLAEFCMFCGDKLYKIGLLPSVCEVPFCQYQYKLGIVDGSKTPRVSAPVSSLNTTEFNAAANTHRRNGNTIMRPMSPAIPPLASLCMKDLARADGNVINSFLKMARSGHYEARRGNSLLEDDNPRPESEETARDEERSLSRFTLHNFDEQDWFLVSQMKCLDKLSWTLPQELTDKFQKNFTIKGFWKKNSFTEEATLLYSYFPDLIPEYARILIMGVRLGMAGHVIWFVAGASVSEKRRASVDKMVEQITKACQRLGIISANEEEDIFSPQFNRYLREEREDDKNKYLNEDGLALSRAILTMNSHKLGRSYGGKFNITGSTAPITAAQGAFFLNVYGIVNDYKDGSGIKISLNDSPEGQKDGVSFHLDHQLSLRVWAVRDSLLRSTSRMLREREMPFDDVANAVIDLWKALE</sequence>
<dbReference type="Proteomes" id="UP001328107">
    <property type="component" value="Unassembled WGS sequence"/>
</dbReference>
<organism evidence="7 8">
    <name type="scientific">Pristionchus mayeri</name>
    <dbReference type="NCBI Taxonomy" id="1317129"/>
    <lineage>
        <taxon>Eukaryota</taxon>
        <taxon>Metazoa</taxon>
        <taxon>Ecdysozoa</taxon>
        <taxon>Nematoda</taxon>
        <taxon>Chromadorea</taxon>
        <taxon>Rhabditida</taxon>
        <taxon>Rhabditina</taxon>
        <taxon>Diplogasteromorpha</taxon>
        <taxon>Diplogasteroidea</taxon>
        <taxon>Neodiplogasteridae</taxon>
        <taxon>Pristionchus</taxon>
    </lineage>
</organism>
<evidence type="ECO:0000256" key="3">
    <source>
        <dbReference type="ARBA" id="ARBA00022695"/>
    </source>
</evidence>
<proteinExistence type="inferred from homology"/>
<name>A0AAN5I6Z6_9BILA</name>
<keyword evidence="8" id="KW-1185">Reference proteome</keyword>
<accession>A0AAN5I6Z6</accession>
<dbReference type="InterPro" id="IPR051838">
    <property type="entry name" value="ARTD_PARP"/>
</dbReference>
<comment type="caution">
    <text evidence="7">The sequence shown here is derived from an EMBL/GenBank/DDBJ whole genome shotgun (WGS) entry which is preliminary data.</text>
</comment>
<reference evidence="8" key="1">
    <citation type="submission" date="2022-10" db="EMBL/GenBank/DDBJ databases">
        <title>Genome assembly of Pristionchus species.</title>
        <authorList>
            <person name="Yoshida K."/>
            <person name="Sommer R.J."/>
        </authorList>
    </citation>
    <scope>NUCLEOTIDE SEQUENCE [LARGE SCALE GENOMIC DNA]</scope>
    <source>
        <strain evidence="8">RS5460</strain>
    </source>
</reference>
<dbReference type="GO" id="GO:0016757">
    <property type="term" value="F:glycosyltransferase activity"/>
    <property type="evidence" value="ECO:0007669"/>
    <property type="project" value="UniProtKB-KW"/>
</dbReference>
<dbReference type="AlphaFoldDB" id="A0AAN5I6Z6"/>
<feature type="region of interest" description="Disordered" evidence="6">
    <location>
        <begin position="285"/>
        <end position="307"/>
    </location>
</feature>
<evidence type="ECO:0000256" key="5">
    <source>
        <dbReference type="ARBA" id="ARBA00024347"/>
    </source>
</evidence>
<keyword evidence="2" id="KW-0808">Transferase</keyword>
<evidence type="ECO:0000256" key="4">
    <source>
        <dbReference type="ARBA" id="ARBA00023027"/>
    </source>
</evidence>
<keyword evidence="4" id="KW-0520">NAD</keyword>
<comment type="similarity">
    <text evidence="5">Belongs to the ARTD/PARP family.</text>
</comment>
<gene>
    <name evidence="7" type="ORF">PMAYCL1PPCAC_24913</name>
</gene>
<keyword evidence="1" id="KW-0328">Glycosyltransferase</keyword>
<evidence type="ECO:0000313" key="7">
    <source>
        <dbReference type="EMBL" id="GMR54718.1"/>
    </source>
</evidence>
<evidence type="ECO:0000256" key="6">
    <source>
        <dbReference type="SAM" id="MobiDB-lite"/>
    </source>
</evidence>
<evidence type="ECO:0000256" key="1">
    <source>
        <dbReference type="ARBA" id="ARBA00022676"/>
    </source>
</evidence>
<feature type="compositionally biased region" description="Basic and acidic residues" evidence="6">
    <location>
        <begin position="293"/>
        <end position="307"/>
    </location>
</feature>
<dbReference type="PANTHER" id="PTHR21328">
    <property type="entry name" value="POLY ADP-RIBOSE POLYMERASE FAMILY, MEMBER PARP"/>
    <property type="match status" value="1"/>
</dbReference>
<evidence type="ECO:0000256" key="2">
    <source>
        <dbReference type="ARBA" id="ARBA00022679"/>
    </source>
</evidence>
<dbReference type="GO" id="GO:0016779">
    <property type="term" value="F:nucleotidyltransferase activity"/>
    <property type="evidence" value="ECO:0007669"/>
    <property type="project" value="UniProtKB-KW"/>
</dbReference>
<dbReference type="EMBL" id="BTRK01000005">
    <property type="protein sequence ID" value="GMR54718.1"/>
    <property type="molecule type" value="Genomic_DNA"/>
</dbReference>
<evidence type="ECO:0000313" key="8">
    <source>
        <dbReference type="Proteomes" id="UP001328107"/>
    </source>
</evidence>